<accession>A0A0D2HS25</accession>
<dbReference type="EMBL" id="AZAC01000016">
    <property type="protein sequence ID" value="KIX13343.1"/>
    <property type="molecule type" value="Genomic_DNA"/>
</dbReference>
<dbReference type="InterPro" id="IPR036217">
    <property type="entry name" value="MethylDNA_cys_MeTrfase_DNAb"/>
</dbReference>
<dbReference type="PANTHER" id="PTHR42942:SF1">
    <property type="entry name" value="ALKYLTRANSFERASE-LIKE PROTEIN 1"/>
    <property type="match status" value="1"/>
</dbReference>
<dbReference type="CDD" id="cd06445">
    <property type="entry name" value="ATase"/>
    <property type="match status" value="1"/>
</dbReference>
<dbReference type="GO" id="GO:0008168">
    <property type="term" value="F:methyltransferase activity"/>
    <property type="evidence" value="ECO:0007669"/>
    <property type="project" value="UniProtKB-KW"/>
</dbReference>
<dbReference type="InterPro" id="IPR052520">
    <property type="entry name" value="ATL_DNA_repair"/>
</dbReference>
<keyword evidence="4" id="KW-1185">Reference proteome</keyword>
<sequence length="107" mass="12105">MQQKTFTERVIDIIREIPPGKVATYGGIAERAGNPRAARQVARVLHSSSRKRGLPWHRVINKQGRIALKDQGYERQKALLEAEGIYLDLKGNVDLEEYLWNPIGGLI</sequence>
<dbReference type="NCBIfam" id="TIGR00589">
    <property type="entry name" value="ogt"/>
    <property type="match status" value="1"/>
</dbReference>
<dbReference type="InterPro" id="IPR014048">
    <property type="entry name" value="MethylDNA_cys_MeTrfase_DNA-bd"/>
</dbReference>
<dbReference type="OrthoDB" id="9132167at2"/>
<organism evidence="3 4">
    <name type="scientific">Dethiosulfatarculus sandiegensis</name>
    <dbReference type="NCBI Taxonomy" id="1429043"/>
    <lineage>
        <taxon>Bacteria</taxon>
        <taxon>Pseudomonadati</taxon>
        <taxon>Thermodesulfobacteriota</taxon>
        <taxon>Desulfarculia</taxon>
        <taxon>Desulfarculales</taxon>
        <taxon>Desulfarculaceae</taxon>
        <taxon>Dethiosulfatarculus</taxon>
    </lineage>
</organism>
<keyword evidence="3" id="KW-0808">Transferase</keyword>
<dbReference type="InParanoid" id="A0A0D2HS25"/>
<dbReference type="GO" id="GO:0032259">
    <property type="term" value="P:methylation"/>
    <property type="evidence" value="ECO:0007669"/>
    <property type="project" value="UniProtKB-KW"/>
</dbReference>
<evidence type="ECO:0000313" key="4">
    <source>
        <dbReference type="Proteomes" id="UP000032233"/>
    </source>
</evidence>
<dbReference type="InterPro" id="IPR036388">
    <property type="entry name" value="WH-like_DNA-bd_sf"/>
</dbReference>
<keyword evidence="3" id="KW-0489">Methyltransferase</keyword>
<reference evidence="3 4" key="1">
    <citation type="submission" date="2013-11" db="EMBL/GenBank/DDBJ databases">
        <title>Metagenomic analysis of a methanogenic consortium involved in long chain n-alkane degradation.</title>
        <authorList>
            <person name="Davidova I.A."/>
            <person name="Callaghan A.V."/>
            <person name="Wawrik B."/>
            <person name="Pruitt S."/>
            <person name="Marks C."/>
            <person name="Duncan K.E."/>
            <person name="Suflita J.M."/>
        </authorList>
    </citation>
    <scope>NUCLEOTIDE SEQUENCE [LARGE SCALE GENOMIC DNA]</scope>
    <source>
        <strain evidence="3 4">SPR</strain>
    </source>
</reference>
<dbReference type="SUPFAM" id="SSF46767">
    <property type="entry name" value="Methylated DNA-protein cysteine methyltransferase, C-terminal domain"/>
    <property type="match status" value="1"/>
</dbReference>
<evidence type="ECO:0000256" key="1">
    <source>
        <dbReference type="ARBA" id="ARBA00022763"/>
    </source>
</evidence>
<feature type="domain" description="Methylated-DNA-[protein]-cysteine S-methyltransferase DNA binding" evidence="2">
    <location>
        <begin position="6"/>
        <end position="85"/>
    </location>
</feature>
<dbReference type="Pfam" id="PF01035">
    <property type="entry name" value="DNA_binding_1"/>
    <property type="match status" value="1"/>
</dbReference>
<evidence type="ECO:0000259" key="2">
    <source>
        <dbReference type="Pfam" id="PF01035"/>
    </source>
</evidence>
<comment type="caution">
    <text evidence="3">The sequence shown here is derived from an EMBL/GenBank/DDBJ whole genome shotgun (WGS) entry which is preliminary data.</text>
</comment>
<keyword evidence="1" id="KW-0227">DNA damage</keyword>
<name>A0A0D2HS25_9BACT</name>
<dbReference type="Gene3D" id="1.10.10.10">
    <property type="entry name" value="Winged helix-like DNA-binding domain superfamily/Winged helix DNA-binding domain"/>
    <property type="match status" value="1"/>
</dbReference>
<dbReference type="PANTHER" id="PTHR42942">
    <property type="entry name" value="6-O-METHYLGUANINE DNA METHYLTRANSFERASE"/>
    <property type="match status" value="1"/>
</dbReference>
<gene>
    <name evidence="3" type="ORF">X474_14095</name>
</gene>
<dbReference type="Proteomes" id="UP000032233">
    <property type="component" value="Unassembled WGS sequence"/>
</dbReference>
<dbReference type="PATRIC" id="fig|1429043.3.peg.2989"/>
<dbReference type="GO" id="GO:0006281">
    <property type="term" value="P:DNA repair"/>
    <property type="evidence" value="ECO:0007669"/>
    <property type="project" value="InterPro"/>
</dbReference>
<dbReference type="FunCoup" id="A0A0D2HS25">
    <property type="interactions" value="112"/>
</dbReference>
<evidence type="ECO:0000313" key="3">
    <source>
        <dbReference type="EMBL" id="KIX13343.1"/>
    </source>
</evidence>
<protein>
    <submittedName>
        <fullName evidence="3">DNA methyltransferase</fullName>
    </submittedName>
</protein>
<proteinExistence type="predicted"/>
<dbReference type="AlphaFoldDB" id="A0A0D2HS25"/>